<organism evidence="1">
    <name type="scientific">marine sediment metagenome</name>
    <dbReference type="NCBI Taxonomy" id="412755"/>
    <lineage>
        <taxon>unclassified sequences</taxon>
        <taxon>metagenomes</taxon>
        <taxon>ecological metagenomes</taxon>
    </lineage>
</organism>
<name>X1VUI4_9ZZZZ</name>
<gene>
    <name evidence="1" type="ORF">S12H4_49661</name>
</gene>
<dbReference type="Pfam" id="PF13263">
    <property type="entry name" value="PHP_C"/>
    <property type="match status" value="1"/>
</dbReference>
<proteinExistence type="predicted"/>
<dbReference type="SUPFAM" id="SSF89550">
    <property type="entry name" value="PHP domain-like"/>
    <property type="match status" value="1"/>
</dbReference>
<dbReference type="AlphaFoldDB" id="X1VUI4"/>
<protein>
    <recommendedName>
        <fullName evidence="2">PHP domain-containing protein</fullName>
    </recommendedName>
</protein>
<sequence length="55" mass="5825">AIHAASTLKLPSIGGSDCHIIEQVGRAVTEFINPVQTIDDMIGEIKKGNCQGAYI</sequence>
<dbReference type="EMBL" id="BARW01031180">
    <property type="protein sequence ID" value="GAJ13885.1"/>
    <property type="molecule type" value="Genomic_DNA"/>
</dbReference>
<feature type="non-terminal residue" evidence="1">
    <location>
        <position position="1"/>
    </location>
</feature>
<dbReference type="Gene3D" id="3.20.20.140">
    <property type="entry name" value="Metal-dependent hydrolases"/>
    <property type="match status" value="1"/>
</dbReference>
<accession>X1VUI4</accession>
<dbReference type="InterPro" id="IPR016195">
    <property type="entry name" value="Pol/histidinol_Pase-like"/>
</dbReference>
<evidence type="ECO:0000313" key="1">
    <source>
        <dbReference type="EMBL" id="GAJ13885.1"/>
    </source>
</evidence>
<reference evidence="1" key="1">
    <citation type="journal article" date="2014" name="Front. Microbiol.">
        <title>High frequency of phylogenetically diverse reductive dehalogenase-homologous genes in deep subseafloor sedimentary metagenomes.</title>
        <authorList>
            <person name="Kawai M."/>
            <person name="Futagami T."/>
            <person name="Toyoda A."/>
            <person name="Takaki Y."/>
            <person name="Nishi S."/>
            <person name="Hori S."/>
            <person name="Arai W."/>
            <person name="Tsubouchi T."/>
            <person name="Morono Y."/>
            <person name="Uchiyama I."/>
            <person name="Ito T."/>
            <person name="Fujiyama A."/>
            <person name="Inagaki F."/>
            <person name="Takami H."/>
        </authorList>
    </citation>
    <scope>NUCLEOTIDE SEQUENCE</scope>
    <source>
        <strain evidence="1">Expedition CK06-06</strain>
    </source>
</reference>
<evidence type="ECO:0008006" key="2">
    <source>
        <dbReference type="Google" id="ProtNLM"/>
    </source>
</evidence>
<comment type="caution">
    <text evidence="1">The sequence shown here is derived from an EMBL/GenBank/DDBJ whole genome shotgun (WGS) entry which is preliminary data.</text>
</comment>